<keyword evidence="1" id="KW-0472">Membrane</keyword>
<dbReference type="RefSeq" id="WP_307247405.1">
    <property type="nucleotide sequence ID" value="NZ_JAUSUZ010000001.1"/>
</dbReference>
<keyword evidence="3" id="KW-1185">Reference proteome</keyword>
<protein>
    <submittedName>
        <fullName evidence="2">ABC-type dipeptide/oligopeptide/nickel transport system permease subunit</fullName>
    </submittedName>
</protein>
<evidence type="ECO:0000313" key="3">
    <source>
        <dbReference type="Proteomes" id="UP001240236"/>
    </source>
</evidence>
<dbReference type="AlphaFoldDB" id="A0AAE3W6T0"/>
<evidence type="ECO:0000313" key="2">
    <source>
        <dbReference type="EMBL" id="MDQ0370993.1"/>
    </source>
</evidence>
<feature type="transmembrane region" description="Helical" evidence="1">
    <location>
        <begin position="37"/>
        <end position="58"/>
    </location>
</feature>
<comment type="caution">
    <text evidence="2">The sequence shown here is derived from an EMBL/GenBank/DDBJ whole genome shotgun (WGS) entry which is preliminary data.</text>
</comment>
<name>A0AAE3W6T0_9ACTN</name>
<reference evidence="2 3" key="1">
    <citation type="submission" date="2023-07" db="EMBL/GenBank/DDBJ databases">
        <title>Sequencing the genomes of 1000 actinobacteria strains.</title>
        <authorList>
            <person name="Klenk H.-P."/>
        </authorList>
    </citation>
    <scope>NUCLEOTIDE SEQUENCE [LARGE SCALE GENOMIC DNA]</scope>
    <source>
        <strain evidence="2 3">DSM 44709</strain>
    </source>
</reference>
<keyword evidence="1" id="KW-1133">Transmembrane helix</keyword>
<feature type="transmembrane region" description="Helical" evidence="1">
    <location>
        <begin position="65"/>
        <end position="85"/>
    </location>
</feature>
<dbReference type="EMBL" id="JAUSUZ010000001">
    <property type="protein sequence ID" value="MDQ0370993.1"/>
    <property type="molecule type" value="Genomic_DNA"/>
</dbReference>
<dbReference type="Proteomes" id="UP001240236">
    <property type="component" value="Unassembled WGS sequence"/>
</dbReference>
<organism evidence="2 3">
    <name type="scientific">Catenuloplanes indicus</name>
    <dbReference type="NCBI Taxonomy" id="137267"/>
    <lineage>
        <taxon>Bacteria</taxon>
        <taxon>Bacillati</taxon>
        <taxon>Actinomycetota</taxon>
        <taxon>Actinomycetes</taxon>
        <taxon>Micromonosporales</taxon>
        <taxon>Micromonosporaceae</taxon>
        <taxon>Catenuloplanes</taxon>
    </lineage>
</organism>
<keyword evidence="1" id="KW-0812">Transmembrane</keyword>
<accession>A0AAE3W6T0</accession>
<sequence>MRYDLDAVFGGGVPLGAGGGIGTEHWFGVEPMTGRDLFAIVLPGARTSLLVGVGATLLVGVGATLLVGVGATLAGVALGATAGFAGGW</sequence>
<evidence type="ECO:0000256" key="1">
    <source>
        <dbReference type="SAM" id="Phobius"/>
    </source>
</evidence>
<gene>
    <name evidence="2" type="ORF">J2S42_007662</name>
</gene>
<proteinExistence type="predicted"/>